<dbReference type="InterPro" id="IPR047817">
    <property type="entry name" value="ABC2_TM_bact-type"/>
</dbReference>
<feature type="transmembrane region" description="Helical" evidence="6">
    <location>
        <begin position="197"/>
        <end position="216"/>
    </location>
</feature>
<keyword evidence="3 6" id="KW-1133">Transmembrane helix</keyword>
<keyword evidence="2 6" id="KW-0812">Transmembrane</keyword>
<keyword evidence="4 6" id="KW-0472">Membrane</keyword>
<keyword evidence="10" id="KW-1185">Reference proteome</keyword>
<evidence type="ECO:0000313" key="10">
    <source>
        <dbReference type="Proteomes" id="UP001602119"/>
    </source>
</evidence>
<feature type="region of interest" description="Disordered" evidence="7">
    <location>
        <begin position="1"/>
        <end position="24"/>
    </location>
</feature>
<comment type="caution">
    <text evidence="9">The sequence shown here is derived from an EMBL/GenBank/DDBJ whole genome shotgun (WGS) entry which is preliminary data.</text>
</comment>
<dbReference type="InterPro" id="IPR000412">
    <property type="entry name" value="ABC_2_transport"/>
</dbReference>
<dbReference type="PROSITE" id="PS51012">
    <property type="entry name" value="ABC_TM2"/>
    <property type="match status" value="1"/>
</dbReference>
<dbReference type="InterPro" id="IPR013525">
    <property type="entry name" value="ABC2_TM"/>
</dbReference>
<name>A0ABW6V3E2_MICFU</name>
<dbReference type="RefSeq" id="WP_387340999.1">
    <property type="nucleotide sequence ID" value="NZ_JBIAXI010000004.1"/>
</dbReference>
<accession>A0ABW6V3E2</accession>
<evidence type="ECO:0000256" key="5">
    <source>
        <dbReference type="ARBA" id="ARBA00023251"/>
    </source>
</evidence>
<dbReference type="Pfam" id="PF01061">
    <property type="entry name" value="ABC2_membrane"/>
    <property type="match status" value="1"/>
</dbReference>
<dbReference type="PIRSF" id="PIRSF006648">
    <property type="entry name" value="DrrB"/>
    <property type="match status" value="1"/>
</dbReference>
<evidence type="ECO:0000256" key="2">
    <source>
        <dbReference type="ARBA" id="ARBA00022692"/>
    </source>
</evidence>
<keyword evidence="6" id="KW-0813">Transport</keyword>
<evidence type="ECO:0000256" key="3">
    <source>
        <dbReference type="ARBA" id="ARBA00022989"/>
    </source>
</evidence>
<dbReference type="PANTHER" id="PTHR43229:SF2">
    <property type="entry name" value="NODULATION PROTEIN J"/>
    <property type="match status" value="1"/>
</dbReference>
<dbReference type="Proteomes" id="UP001602119">
    <property type="component" value="Unassembled WGS sequence"/>
</dbReference>
<evidence type="ECO:0000256" key="7">
    <source>
        <dbReference type="SAM" id="MobiDB-lite"/>
    </source>
</evidence>
<evidence type="ECO:0000256" key="6">
    <source>
        <dbReference type="RuleBase" id="RU361157"/>
    </source>
</evidence>
<feature type="transmembrane region" description="Helical" evidence="6">
    <location>
        <begin position="164"/>
        <end position="185"/>
    </location>
</feature>
<comment type="similarity">
    <text evidence="6">Belongs to the ABC-2 integral membrane protein family.</text>
</comment>
<protein>
    <recommendedName>
        <fullName evidence="6">Transport permease protein</fullName>
    </recommendedName>
</protein>
<keyword evidence="5" id="KW-0046">Antibiotic resistance</keyword>
<feature type="transmembrane region" description="Helical" evidence="6">
    <location>
        <begin position="50"/>
        <end position="70"/>
    </location>
</feature>
<keyword evidence="6" id="KW-1003">Cell membrane</keyword>
<dbReference type="PANTHER" id="PTHR43229">
    <property type="entry name" value="NODULATION PROTEIN J"/>
    <property type="match status" value="1"/>
</dbReference>
<evidence type="ECO:0000313" key="9">
    <source>
        <dbReference type="EMBL" id="MFF4772567.1"/>
    </source>
</evidence>
<organism evidence="9 10">
    <name type="scientific">Microtetraspora fusca</name>
    <dbReference type="NCBI Taxonomy" id="1997"/>
    <lineage>
        <taxon>Bacteria</taxon>
        <taxon>Bacillati</taxon>
        <taxon>Actinomycetota</taxon>
        <taxon>Actinomycetes</taxon>
        <taxon>Streptosporangiales</taxon>
        <taxon>Streptosporangiaceae</taxon>
        <taxon>Microtetraspora</taxon>
    </lineage>
</organism>
<dbReference type="InterPro" id="IPR051784">
    <property type="entry name" value="Nod_factor_ABC_transporter"/>
</dbReference>
<feature type="transmembrane region" description="Helical" evidence="6">
    <location>
        <begin position="262"/>
        <end position="281"/>
    </location>
</feature>
<evidence type="ECO:0000256" key="1">
    <source>
        <dbReference type="ARBA" id="ARBA00004141"/>
    </source>
</evidence>
<proteinExistence type="inferred from homology"/>
<comment type="subcellular location">
    <subcellularLocation>
        <location evidence="6">Cell membrane</location>
        <topology evidence="6">Multi-pass membrane protein</topology>
    </subcellularLocation>
    <subcellularLocation>
        <location evidence="1">Membrane</location>
        <topology evidence="1">Multi-pass membrane protein</topology>
    </subcellularLocation>
</comment>
<feature type="transmembrane region" description="Helical" evidence="6">
    <location>
        <begin position="82"/>
        <end position="106"/>
    </location>
</feature>
<feature type="domain" description="ABC transmembrane type-2" evidence="8">
    <location>
        <begin position="48"/>
        <end position="284"/>
    </location>
</feature>
<feature type="transmembrane region" description="Helical" evidence="6">
    <location>
        <begin position="127"/>
        <end position="152"/>
    </location>
</feature>
<sequence>MSDTAPATVGTPAADAPRPEPRARSRGALRLGLARAAIELKMFFRERDQLVFVFSFPVVMLVILASIFSVQYHGTQVTVSQVYVTGLIGAGIMAVSFQNLGITIAVERDEGALRRLTGTPMPGGAYFIGKILSVLVIAAVEVAVLLVAGVLFYDVELPASPGPWLTFAWVFTLGLAASALLGIAASSVPRSARGATALITMPFVVLQFISGVFIPFTDLPEWLLRLSAVFPLKWLCQGMRSVFLGDKGAVLEVTGGYELGRVALVLAAWVVGGFVLCLLTFRWKSRRDG</sequence>
<gene>
    <name evidence="9" type="ORF">ACFY05_06880</name>
</gene>
<reference evidence="9 10" key="1">
    <citation type="submission" date="2024-10" db="EMBL/GenBank/DDBJ databases">
        <title>The Natural Products Discovery Center: Release of the First 8490 Sequenced Strains for Exploring Actinobacteria Biosynthetic Diversity.</title>
        <authorList>
            <person name="Kalkreuter E."/>
            <person name="Kautsar S.A."/>
            <person name="Yang D."/>
            <person name="Bader C.D."/>
            <person name="Teijaro C.N."/>
            <person name="Fluegel L."/>
            <person name="Davis C.M."/>
            <person name="Simpson J.R."/>
            <person name="Lauterbach L."/>
            <person name="Steele A.D."/>
            <person name="Gui C."/>
            <person name="Meng S."/>
            <person name="Li G."/>
            <person name="Viehrig K."/>
            <person name="Ye F."/>
            <person name="Su P."/>
            <person name="Kiefer A.F."/>
            <person name="Nichols A."/>
            <person name="Cepeda A.J."/>
            <person name="Yan W."/>
            <person name="Fan B."/>
            <person name="Jiang Y."/>
            <person name="Adhikari A."/>
            <person name="Zheng C.-J."/>
            <person name="Schuster L."/>
            <person name="Cowan T.M."/>
            <person name="Smanski M.J."/>
            <person name="Chevrette M.G."/>
            <person name="De Carvalho L.P.S."/>
            <person name="Shen B."/>
        </authorList>
    </citation>
    <scope>NUCLEOTIDE SEQUENCE [LARGE SCALE GENOMIC DNA]</scope>
    <source>
        <strain evidence="9 10">NPDC001281</strain>
    </source>
</reference>
<dbReference type="EMBL" id="JBIAXI010000004">
    <property type="protein sequence ID" value="MFF4772567.1"/>
    <property type="molecule type" value="Genomic_DNA"/>
</dbReference>
<evidence type="ECO:0000256" key="4">
    <source>
        <dbReference type="ARBA" id="ARBA00023136"/>
    </source>
</evidence>
<evidence type="ECO:0000259" key="8">
    <source>
        <dbReference type="PROSITE" id="PS51012"/>
    </source>
</evidence>